<dbReference type="Gene3D" id="3.30.70.270">
    <property type="match status" value="1"/>
</dbReference>
<evidence type="ECO:0000256" key="1">
    <source>
        <dbReference type="SAM" id="Phobius"/>
    </source>
</evidence>
<evidence type="ECO:0000259" key="2">
    <source>
        <dbReference type="PROSITE" id="PS50887"/>
    </source>
</evidence>
<name>A0A5J6WMZ2_MORMI</name>
<dbReference type="Pfam" id="PF20966">
    <property type="entry name" value="MASE6"/>
    <property type="match status" value="1"/>
</dbReference>
<dbReference type="SUPFAM" id="SSF55073">
    <property type="entry name" value="Nucleotide cyclase"/>
    <property type="match status" value="1"/>
</dbReference>
<dbReference type="Pfam" id="PF00990">
    <property type="entry name" value="GGDEF"/>
    <property type="match status" value="1"/>
</dbReference>
<dbReference type="AlphaFoldDB" id="A0A5J6WMZ2"/>
<dbReference type="InterPro" id="IPR048435">
    <property type="entry name" value="MASE6"/>
</dbReference>
<dbReference type="InterPro" id="IPR043128">
    <property type="entry name" value="Rev_trsase/Diguanyl_cyclase"/>
</dbReference>
<keyword evidence="1" id="KW-1133">Transmembrane helix</keyword>
<evidence type="ECO:0000313" key="3">
    <source>
        <dbReference type="EMBL" id="QFI38651.1"/>
    </source>
</evidence>
<evidence type="ECO:0000313" key="4">
    <source>
        <dbReference type="Proteomes" id="UP000327424"/>
    </source>
</evidence>
<keyword evidence="4" id="KW-1185">Reference proteome</keyword>
<dbReference type="Proteomes" id="UP000327424">
    <property type="component" value="Chromosome"/>
</dbReference>
<feature type="transmembrane region" description="Helical" evidence="1">
    <location>
        <begin position="141"/>
        <end position="158"/>
    </location>
</feature>
<dbReference type="KEGG" id="mmaa:FR932_12715"/>
<feature type="domain" description="GGDEF" evidence="2">
    <location>
        <begin position="201"/>
        <end position="336"/>
    </location>
</feature>
<accession>A0A5J6WMZ2</accession>
<feature type="transmembrane region" description="Helical" evidence="1">
    <location>
        <begin position="40"/>
        <end position="58"/>
    </location>
</feature>
<proteinExistence type="predicted"/>
<dbReference type="EMBL" id="CP044399">
    <property type="protein sequence ID" value="QFI38651.1"/>
    <property type="molecule type" value="Genomic_DNA"/>
</dbReference>
<dbReference type="PROSITE" id="PS50887">
    <property type="entry name" value="GGDEF"/>
    <property type="match status" value="1"/>
</dbReference>
<dbReference type="SMART" id="SM00267">
    <property type="entry name" value="GGDEF"/>
    <property type="match status" value="1"/>
</dbReference>
<reference evidence="3 4" key="1">
    <citation type="submission" date="2019-09" db="EMBL/GenBank/DDBJ databases">
        <title>Hybrid Assembly of the complete Genome of the Deep-Sea Bacterium Moritella marina from long Nanopore and Illumina reads.</title>
        <authorList>
            <person name="Magin S."/>
            <person name="Georgoulis A."/>
            <person name="Papadimitriou K."/>
            <person name="Iliakis G."/>
            <person name="Vorgias C.E."/>
        </authorList>
    </citation>
    <scope>NUCLEOTIDE SEQUENCE [LARGE SCALE GENOMIC DNA]</scope>
    <source>
        <strain evidence="3 4">MP-1</strain>
    </source>
</reference>
<dbReference type="InterPro" id="IPR029787">
    <property type="entry name" value="Nucleotide_cyclase"/>
</dbReference>
<protein>
    <submittedName>
        <fullName evidence="3">Diguanylate cyclase</fullName>
    </submittedName>
</protein>
<organism evidence="3 4">
    <name type="scientific">Moritella marina ATCC 15381</name>
    <dbReference type="NCBI Taxonomy" id="1202962"/>
    <lineage>
        <taxon>Bacteria</taxon>
        <taxon>Pseudomonadati</taxon>
        <taxon>Pseudomonadota</taxon>
        <taxon>Gammaproteobacteria</taxon>
        <taxon>Alteromonadales</taxon>
        <taxon>Moritellaceae</taxon>
        <taxon>Moritella</taxon>
    </lineage>
</organism>
<sequence>MMNSNDVIRKQVLKGLCTGLAIVALPLAVGNAFYFDNKSYLLAFIESLYFIVALYSLYDIRNDKNIAFHTYIHVFIITFIMFFGEIVKPIDEGVYIWSTAAPILFYLLLGCSNAFIYSILFLFIQIGSLLFEIALHDKNQFLLSVINFICTYLVITVISRKFEMEREAAQDYIQYLGAYDPLTGALSRNSLIKEMNEHSDRYSTFVMFNIDDLSHYTKKYCYQESDKMIKEMAERLFNTVDKECLYHLGSGRFVMLISTHYMAESSYHEHQQTSDIMASISNAPFLMRNHDEFMTLSAGITEITKFSTIESIWSDAEDNATLAQLNGVGCVFKNNKLFLSS</sequence>
<keyword evidence="1" id="KW-0472">Membrane</keyword>
<keyword evidence="1" id="KW-0812">Transmembrane</keyword>
<dbReference type="InterPro" id="IPR000160">
    <property type="entry name" value="GGDEF_dom"/>
</dbReference>
<feature type="transmembrane region" description="Helical" evidence="1">
    <location>
        <begin position="70"/>
        <end position="87"/>
    </location>
</feature>
<dbReference type="OrthoDB" id="9812260at2"/>
<dbReference type="RefSeq" id="WP_019439480.1">
    <property type="nucleotide sequence ID" value="NZ_ALOE01000002.1"/>
</dbReference>
<feature type="transmembrane region" description="Helical" evidence="1">
    <location>
        <begin position="12"/>
        <end position="34"/>
    </location>
</feature>
<gene>
    <name evidence="3" type="ORF">FR932_12715</name>
</gene>